<feature type="region of interest" description="Disordered" evidence="7">
    <location>
        <begin position="1"/>
        <end position="96"/>
    </location>
</feature>
<dbReference type="RefSeq" id="WP_020513638.1">
    <property type="nucleotide sequence ID" value="NZ_JBIAZU010000003.1"/>
</dbReference>
<evidence type="ECO:0000256" key="1">
    <source>
        <dbReference type="ARBA" id="ARBA00004236"/>
    </source>
</evidence>
<keyword evidence="4 8" id="KW-0812">Transmembrane</keyword>
<evidence type="ECO:0000256" key="3">
    <source>
        <dbReference type="ARBA" id="ARBA00022475"/>
    </source>
</evidence>
<evidence type="ECO:0000256" key="5">
    <source>
        <dbReference type="ARBA" id="ARBA00022989"/>
    </source>
</evidence>
<accession>A0ABW6WGV8</accession>
<gene>
    <name evidence="9" type="ORF">ACFY35_19475</name>
</gene>
<organism evidence="9 10">
    <name type="scientific">Paractinoplanes globisporus</name>
    <dbReference type="NCBI Taxonomy" id="113565"/>
    <lineage>
        <taxon>Bacteria</taxon>
        <taxon>Bacillati</taxon>
        <taxon>Actinomycetota</taxon>
        <taxon>Actinomycetes</taxon>
        <taxon>Micromonosporales</taxon>
        <taxon>Micromonosporaceae</taxon>
        <taxon>Paractinoplanes</taxon>
    </lineage>
</organism>
<feature type="transmembrane region" description="Helical" evidence="8">
    <location>
        <begin position="163"/>
        <end position="186"/>
    </location>
</feature>
<evidence type="ECO:0000256" key="8">
    <source>
        <dbReference type="SAM" id="Phobius"/>
    </source>
</evidence>
<evidence type="ECO:0000256" key="4">
    <source>
        <dbReference type="ARBA" id="ARBA00022692"/>
    </source>
</evidence>
<comment type="caution">
    <text evidence="9">The sequence shown here is derived from an EMBL/GenBank/DDBJ whole genome shotgun (WGS) entry which is preliminary data.</text>
</comment>
<dbReference type="Pfam" id="PF05423">
    <property type="entry name" value="Mycobact_memb"/>
    <property type="match status" value="1"/>
</dbReference>
<feature type="compositionally biased region" description="Low complexity" evidence="7">
    <location>
        <begin position="58"/>
        <end position="68"/>
    </location>
</feature>
<keyword evidence="3" id="KW-1003">Cell membrane</keyword>
<dbReference type="Proteomes" id="UP001602245">
    <property type="component" value="Unassembled WGS sequence"/>
</dbReference>
<evidence type="ECO:0000256" key="2">
    <source>
        <dbReference type="ARBA" id="ARBA00007531"/>
    </source>
</evidence>
<sequence length="318" mass="32104">MTNQPDHSQPDPASPPPSAPDGTSAADGTAPISGQPWSHPSGDALSSTPQPYRPPSPAAYAPGYAAIPEPEPELDYPPTSQFPPVNYAPPGYTPDYGQGGYPPAGYAANAPGAAPGYAPASAPGYPPGYPPGSAAGYAPASAPGYPPGYAPPPPPPRKSNAPLIAVILAVTLLLCGGVATAGVLVARSVADKAKEAAAPITDLPTDEPQLPGLPTNLPTDSNGHTVSVTYEVSGDGPVTIVYFDKVGAAPVRLTDVKLPWKVTTEVSTPALLEVVAVRAGTDQGTVDCRALVDGDEVASNSSDESNFAMVSCTHLAID</sequence>
<evidence type="ECO:0000256" key="6">
    <source>
        <dbReference type="ARBA" id="ARBA00023136"/>
    </source>
</evidence>
<keyword evidence="6 8" id="KW-0472">Membrane</keyword>
<reference evidence="9 10" key="1">
    <citation type="submission" date="2024-10" db="EMBL/GenBank/DDBJ databases">
        <title>The Natural Products Discovery Center: Release of the First 8490 Sequenced Strains for Exploring Actinobacteria Biosynthetic Diversity.</title>
        <authorList>
            <person name="Kalkreuter E."/>
            <person name="Kautsar S.A."/>
            <person name="Yang D."/>
            <person name="Bader C.D."/>
            <person name="Teijaro C.N."/>
            <person name="Fluegel L."/>
            <person name="Davis C.M."/>
            <person name="Simpson J.R."/>
            <person name="Lauterbach L."/>
            <person name="Steele A.D."/>
            <person name="Gui C."/>
            <person name="Meng S."/>
            <person name="Li G."/>
            <person name="Viehrig K."/>
            <person name="Ye F."/>
            <person name="Su P."/>
            <person name="Kiefer A.F."/>
            <person name="Nichols A."/>
            <person name="Cepeda A.J."/>
            <person name="Yan W."/>
            <person name="Fan B."/>
            <person name="Jiang Y."/>
            <person name="Adhikari A."/>
            <person name="Zheng C.-J."/>
            <person name="Schuster L."/>
            <person name="Cowan T.M."/>
            <person name="Smanski M.J."/>
            <person name="Chevrette M.G."/>
            <person name="De Carvalho L.P.S."/>
            <person name="Shen B."/>
        </authorList>
    </citation>
    <scope>NUCLEOTIDE SEQUENCE [LARGE SCALE GENOMIC DNA]</scope>
    <source>
        <strain evidence="9 10">NPDC000087</strain>
    </source>
</reference>
<comment type="similarity">
    <text evidence="2">Belongs to the MmpS family.</text>
</comment>
<feature type="compositionally biased region" description="Low complexity" evidence="7">
    <location>
        <begin position="1"/>
        <end position="11"/>
    </location>
</feature>
<dbReference type="EMBL" id="JBIAZU010000003">
    <property type="protein sequence ID" value="MFF5291630.1"/>
    <property type="molecule type" value="Genomic_DNA"/>
</dbReference>
<protein>
    <submittedName>
        <fullName evidence="9">MmpS family transport accessory protein</fullName>
    </submittedName>
</protein>
<dbReference type="Gene3D" id="2.60.40.2880">
    <property type="entry name" value="MmpS1-5, C-terminal soluble domain"/>
    <property type="match status" value="1"/>
</dbReference>
<evidence type="ECO:0000313" key="9">
    <source>
        <dbReference type="EMBL" id="MFF5291630.1"/>
    </source>
</evidence>
<keyword evidence="10" id="KW-1185">Reference proteome</keyword>
<name>A0ABW6WGV8_9ACTN</name>
<keyword evidence="5 8" id="KW-1133">Transmembrane helix</keyword>
<dbReference type="InterPro" id="IPR038468">
    <property type="entry name" value="MmpS_C"/>
</dbReference>
<dbReference type="InterPro" id="IPR008693">
    <property type="entry name" value="MmpS"/>
</dbReference>
<evidence type="ECO:0000256" key="7">
    <source>
        <dbReference type="SAM" id="MobiDB-lite"/>
    </source>
</evidence>
<proteinExistence type="inferred from homology"/>
<comment type="subcellular location">
    <subcellularLocation>
        <location evidence="1">Cell membrane</location>
    </subcellularLocation>
</comment>
<evidence type="ECO:0000313" key="10">
    <source>
        <dbReference type="Proteomes" id="UP001602245"/>
    </source>
</evidence>